<keyword evidence="3" id="KW-1185">Reference proteome</keyword>
<name>A0A248JNZ8_9PROT</name>
<feature type="signal peptide" evidence="1">
    <location>
        <begin position="1"/>
        <end position="33"/>
    </location>
</feature>
<gene>
    <name evidence="2" type="ORF">Y958_03250</name>
</gene>
<sequence length="114" mass="12281">MYLLDSGRLVQMKKRVAAIVLMAGLGVAGVARAECTLGTPPAVPDGSKAAEADMQAASAAVKKFMAETQDYMSCVEFEGKNGNGNWQKKYNDAVDQMQKLASDFNKQLKAFKSK</sequence>
<proteinExistence type="predicted"/>
<reference evidence="2 3" key="1">
    <citation type="submission" date="2017-06" db="EMBL/GenBank/DDBJ databases">
        <title>Complete genome sequence of Nitrospirillum amazonense strain CBAmC, an endophytic nitrogen-fixing and plant growth-promoting bacterium, isolated from sugarcane.</title>
        <authorList>
            <person name="Schwab S."/>
            <person name="dos Santos Teixeira K.R."/>
            <person name="Simoes Araujo J.L."/>
            <person name="Soares Vidal M."/>
            <person name="Borges de Freitas H.R."/>
            <person name="Rivello Crivelaro A.L."/>
            <person name="Bueno de Camargo Nunes A."/>
            <person name="dos Santos C.M."/>
            <person name="Palmeira da Silva Rosa D."/>
            <person name="da Silva Padilha D."/>
            <person name="da Silva E."/>
            <person name="Araujo Terra L."/>
            <person name="Soares Mendes V."/>
            <person name="Farinelli L."/>
            <person name="Magalhaes Cruz L."/>
            <person name="Baldani J.I."/>
        </authorList>
    </citation>
    <scope>NUCLEOTIDE SEQUENCE [LARGE SCALE GENOMIC DNA]</scope>
    <source>
        <strain evidence="2 3">CBAmC</strain>
    </source>
</reference>
<evidence type="ECO:0000313" key="3">
    <source>
        <dbReference type="Proteomes" id="UP000197153"/>
    </source>
</evidence>
<keyword evidence="1" id="KW-0732">Signal</keyword>
<dbReference type="AlphaFoldDB" id="A0A248JNZ8"/>
<evidence type="ECO:0000313" key="2">
    <source>
        <dbReference type="EMBL" id="ASG19954.1"/>
    </source>
</evidence>
<evidence type="ECO:0000256" key="1">
    <source>
        <dbReference type="SAM" id="SignalP"/>
    </source>
</evidence>
<organism evidence="2 3">
    <name type="scientific">Nitrospirillum viridazoti CBAmc</name>
    <dbReference type="NCBI Taxonomy" id="1441467"/>
    <lineage>
        <taxon>Bacteria</taxon>
        <taxon>Pseudomonadati</taxon>
        <taxon>Pseudomonadota</taxon>
        <taxon>Alphaproteobacteria</taxon>
        <taxon>Rhodospirillales</taxon>
        <taxon>Azospirillaceae</taxon>
        <taxon>Nitrospirillum</taxon>
        <taxon>Nitrospirillum viridazoti</taxon>
    </lineage>
</organism>
<protein>
    <submittedName>
        <fullName evidence="2">Uncharacterized protein</fullName>
    </submittedName>
</protein>
<accession>A0A248JNZ8</accession>
<dbReference type="KEGG" id="nao:Y958_03250"/>
<dbReference type="Proteomes" id="UP000197153">
    <property type="component" value="Chromosome 1"/>
</dbReference>
<dbReference type="EMBL" id="CP022110">
    <property type="protein sequence ID" value="ASG19954.1"/>
    <property type="molecule type" value="Genomic_DNA"/>
</dbReference>
<feature type="chain" id="PRO_5012987246" evidence="1">
    <location>
        <begin position="34"/>
        <end position="114"/>
    </location>
</feature>